<name>A0ABR3VGG5_9PEZI</name>
<evidence type="ECO:0000313" key="2">
    <source>
        <dbReference type="Proteomes" id="UP001586593"/>
    </source>
</evidence>
<evidence type="ECO:0000313" key="1">
    <source>
        <dbReference type="EMBL" id="KAL1840831.1"/>
    </source>
</evidence>
<comment type="caution">
    <text evidence="1">The sequence shown here is derived from an EMBL/GenBank/DDBJ whole genome shotgun (WGS) entry which is preliminary data.</text>
</comment>
<accession>A0ABR3VGG5</accession>
<gene>
    <name evidence="1" type="ORF">VTK73DRAFT_3661</name>
</gene>
<sequence length="212" mass="23713">MAWIPWLFDVLPEWHSRAPCYRGRSPWHRALDNGHAKYPMTKRYHAYCPGPHMCGWSLLGSVTPRVVPAIRDSGAIIVHRSPHFSPKARLDMPHTTSGPCPHFPPGTWTTGGKGGGGKQSVRVCRGGRRRGPPLSVCLCICSSSFCNEAAPSVCRRAVESFPEDTSRRQQRRSERALDACPARHASCRDAEFCHYLSVDQRETKRDLPTVQI</sequence>
<keyword evidence="2" id="KW-1185">Reference proteome</keyword>
<proteinExistence type="predicted"/>
<organism evidence="1 2">
    <name type="scientific">Phialemonium thermophilum</name>
    <dbReference type="NCBI Taxonomy" id="223376"/>
    <lineage>
        <taxon>Eukaryota</taxon>
        <taxon>Fungi</taxon>
        <taxon>Dikarya</taxon>
        <taxon>Ascomycota</taxon>
        <taxon>Pezizomycotina</taxon>
        <taxon>Sordariomycetes</taxon>
        <taxon>Sordariomycetidae</taxon>
        <taxon>Cephalothecales</taxon>
        <taxon>Cephalothecaceae</taxon>
        <taxon>Phialemonium</taxon>
    </lineage>
</organism>
<protein>
    <submittedName>
        <fullName evidence="1">Uncharacterized protein</fullName>
    </submittedName>
</protein>
<dbReference type="EMBL" id="JAZHXJ010002151">
    <property type="protein sequence ID" value="KAL1840831.1"/>
    <property type="molecule type" value="Genomic_DNA"/>
</dbReference>
<dbReference type="Proteomes" id="UP001586593">
    <property type="component" value="Unassembled WGS sequence"/>
</dbReference>
<reference evidence="1 2" key="1">
    <citation type="journal article" date="2024" name="Commun. Biol.">
        <title>Comparative genomic analysis of thermophilic fungi reveals convergent evolutionary adaptations and gene losses.</title>
        <authorList>
            <person name="Steindorff A.S."/>
            <person name="Aguilar-Pontes M.V."/>
            <person name="Robinson A.J."/>
            <person name="Andreopoulos B."/>
            <person name="LaButti K."/>
            <person name="Kuo A."/>
            <person name="Mondo S."/>
            <person name="Riley R."/>
            <person name="Otillar R."/>
            <person name="Haridas S."/>
            <person name="Lipzen A."/>
            <person name="Grimwood J."/>
            <person name="Schmutz J."/>
            <person name="Clum A."/>
            <person name="Reid I.D."/>
            <person name="Moisan M.C."/>
            <person name="Butler G."/>
            <person name="Nguyen T.T.M."/>
            <person name="Dewar K."/>
            <person name="Conant G."/>
            <person name="Drula E."/>
            <person name="Henrissat B."/>
            <person name="Hansel C."/>
            <person name="Singer S."/>
            <person name="Hutchinson M.I."/>
            <person name="de Vries R.P."/>
            <person name="Natvig D.O."/>
            <person name="Powell A.J."/>
            <person name="Tsang A."/>
            <person name="Grigoriev I.V."/>
        </authorList>
    </citation>
    <scope>NUCLEOTIDE SEQUENCE [LARGE SCALE GENOMIC DNA]</scope>
    <source>
        <strain evidence="1 2">ATCC 24622</strain>
    </source>
</reference>